<protein>
    <submittedName>
        <fullName evidence="8">SET domain</fullName>
    </submittedName>
</protein>
<dbReference type="Pfam" id="PF00856">
    <property type="entry name" value="SET"/>
    <property type="match status" value="1"/>
</dbReference>
<evidence type="ECO:0000256" key="4">
    <source>
        <dbReference type="ARBA" id="ARBA00022723"/>
    </source>
</evidence>
<dbReference type="InterPro" id="IPR046341">
    <property type="entry name" value="SET_dom_sf"/>
</dbReference>
<sequence length="367" mass="41844">MDIEIRSIDNIKGKGLFAKKDFNAGSVIFEEDPIVCCQFSWNAAYGYKACDHCLRPLESAEENARRLTAKPELHLPYSNLCRTDKSLITSCSLCDIQYCSTKCQTAAYNQYHRTLCFERKSDLEDHPLYQLNEMWKQMHYPPETSTIMIIPRILATIQQAVNPEEAQAQFLQFCHRTVNDDSKIAHKFLGDKFVDQISTLHNLLVQAMNPDRISHFLTQEGFQTLIALIGTNGLQQQLSPEEAVKLDKFIDKLYEDMDKHSGTFLNNEGVALYSLQSSCNHSCIPNAETTYLHNNSRLSLVALTDIKAGDEISTSYLDECTLQRSRYSRNKELTQNYLFACTCPKCELQAHDPDVTSDEDDSEEMSE</sequence>
<dbReference type="GO" id="GO:0008270">
    <property type="term" value="F:zinc ion binding"/>
    <property type="evidence" value="ECO:0007669"/>
    <property type="project" value="UniProtKB-KW"/>
</dbReference>
<dbReference type="GO" id="GO:0032259">
    <property type="term" value="P:methylation"/>
    <property type="evidence" value="ECO:0007669"/>
    <property type="project" value="UniProtKB-KW"/>
</dbReference>
<evidence type="ECO:0000313" key="8">
    <source>
        <dbReference type="EMBL" id="KAK9738195.1"/>
    </source>
</evidence>
<dbReference type="PANTHER" id="PTHR46402:SF2">
    <property type="entry name" value="HISTONE-LYSINE N-TRIMETHYLTRANSFERASE SMYD5"/>
    <property type="match status" value="1"/>
</dbReference>
<dbReference type="Pfam" id="PF01753">
    <property type="entry name" value="zf-MYND"/>
    <property type="match status" value="1"/>
</dbReference>
<name>A0AAW1LUN3_POPJA</name>
<dbReference type="Gene3D" id="6.10.140.2220">
    <property type="match status" value="1"/>
</dbReference>
<reference evidence="8 9" key="1">
    <citation type="journal article" date="2024" name="BMC Genomics">
        <title>De novo assembly and annotation of Popillia japonica's genome with initial clues to its potential as an invasive pest.</title>
        <authorList>
            <person name="Cucini C."/>
            <person name="Boschi S."/>
            <person name="Funari R."/>
            <person name="Cardaioli E."/>
            <person name="Iannotti N."/>
            <person name="Marturano G."/>
            <person name="Paoli F."/>
            <person name="Bruttini M."/>
            <person name="Carapelli A."/>
            <person name="Frati F."/>
            <person name="Nardi F."/>
        </authorList>
    </citation>
    <scope>NUCLEOTIDE SEQUENCE [LARGE SCALE GENOMIC DNA]</scope>
    <source>
        <strain evidence="8">DMR45628</strain>
    </source>
</reference>
<accession>A0AAW1LUN3</accession>
<keyword evidence="3" id="KW-0949">S-adenosyl-L-methionine</keyword>
<organism evidence="8 9">
    <name type="scientific">Popillia japonica</name>
    <name type="common">Japanese beetle</name>
    <dbReference type="NCBI Taxonomy" id="7064"/>
    <lineage>
        <taxon>Eukaryota</taxon>
        <taxon>Metazoa</taxon>
        <taxon>Ecdysozoa</taxon>
        <taxon>Arthropoda</taxon>
        <taxon>Hexapoda</taxon>
        <taxon>Insecta</taxon>
        <taxon>Pterygota</taxon>
        <taxon>Neoptera</taxon>
        <taxon>Endopterygota</taxon>
        <taxon>Coleoptera</taxon>
        <taxon>Polyphaga</taxon>
        <taxon>Scarabaeiformia</taxon>
        <taxon>Scarabaeidae</taxon>
        <taxon>Rutelinae</taxon>
        <taxon>Popillia</taxon>
    </lineage>
</organism>
<evidence type="ECO:0000256" key="3">
    <source>
        <dbReference type="ARBA" id="ARBA00022691"/>
    </source>
</evidence>
<dbReference type="EMBL" id="JASPKY010000089">
    <property type="protein sequence ID" value="KAK9738195.1"/>
    <property type="molecule type" value="Genomic_DNA"/>
</dbReference>
<proteinExistence type="predicted"/>
<evidence type="ECO:0000313" key="9">
    <source>
        <dbReference type="Proteomes" id="UP001458880"/>
    </source>
</evidence>
<dbReference type="PROSITE" id="PS50280">
    <property type="entry name" value="SET"/>
    <property type="match status" value="1"/>
</dbReference>
<evidence type="ECO:0000256" key="2">
    <source>
        <dbReference type="ARBA" id="ARBA00022679"/>
    </source>
</evidence>
<dbReference type="Gene3D" id="2.170.270.10">
    <property type="entry name" value="SET domain"/>
    <property type="match status" value="1"/>
</dbReference>
<evidence type="ECO:0000256" key="1">
    <source>
        <dbReference type="ARBA" id="ARBA00022603"/>
    </source>
</evidence>
<gene>
    <name evidence="8" type="ORF">QE152_g10068</name>
</gene>
<dbReference type="AlphaFoldDB" id="A0AAW1LUN3"/>
<dbReference type="GO" id="GO:0045814">
    <property type="term" value="P:negative regulation of gene expression, epigenetic"/>
    <property type="evidence" value="ECO:0007669"/>
    <property type="project" value="TreeGrafter"/>
</dbReference>
<keyword evidence="1" id="KW-0489">Methyltransferase</keyword>
<keyword evidence="4" id="KW-0479">Metal-binding</keyword>
<evidence type="ECO:0000256" key="5">
    <source>
        <dbReference type="ARBA" id="ARBA00022771"/>
    </source>
</evidence>
<dbReference type="SMART" id="SM00317">
    <property type="entry name" value="SET"/>
    <property type="match status" value="1"/>
</dbReference>
<feature type="domain" description="SET" evidence="7">
    <location>
        <begin position="1"/>
        <end position="317"/>
    </location>
</feature>
<dbReference type="Gene3D" id="1.10.220.160">
    <property type="match status" value="1"/>
</dbReference>
<dbReference type="Proteomes" id="UP001458880">
    <property type="component" value="Unassembled WGS sequence"/>
</dbReference>
<keyword evidence="6" id="KW-0862">Zinc</keyword>
<dbReference type="SUPFAM" id="SSF82199">
    <property type="entry name" value="SET domain"/>
    <property type="match status" value="1"/>
</dbReference>
<evidence type="ECO:0000256" key="6">
    <source>
        <dbReference type="ARBA" id="ARBA00022833"/>
    </source>
</evidence>
<dbReference type="InterPro" id="IPR002893">
    <property type="entry name" value="Znf_MYND"/>
</dbReference>
<keyword evidence="9" id="KW-1185">Reference proteome</keyword>
<keyword evidence="2" id="KW-0808">Transferase</keyword>
<evidence type="ECO:0000259" key="7">
    <source>
        <dbReference type="PROSITE" id="PS50280"/>
    </source>
</evidence>
<keyword evidence="5" id="KW-0863">Zinc-finger</keyword>
<dbReference type="InterPro" id="IPR001214">
    <property type="entry name" value="SET_dom"/>
</dbReference>
<dbReference type="PANTHER" id="PTHR46402">
    <property type="entry name" value="SET AND MYND DOMAIN-CONTAINING PROTEIN 5"/>
    <property type="match status" value="1"/>
</dbReference>
<dbReference type="GO" id="GO:0042799">
    <property type="term" value="F:histone H4K20 methyltransferase activity"/>
    <property type="evidence" value="ECO:0007669"/>
    <property type="project" value="TreeGrafter"/>
</dbReference>
<comment type="caution">
    <text evidence="8">The sequence shown here is derived from an EMBL/GenBank/DDBJ whole genome shotgun (WGS) entry which is preliminary data.</text>
</comment>